<sequence length="243" mass="27375">MGLGPTAEHNWHDEELRACVQVYREMLDTLQQGGRINKAKIRREILDGPLRQRSAGSYEFRMANISTVLASLDMPTLPGYVPRGNVGRKIVQRLTAIINEVWADVNYHLPPDDPVTVSNRVARARREPIAMPPRRPDAPVAAPVMVYRFVRNPYVVAWVLQQSDGNCEACGATAPFLAEDGLPFLEVHHVRPLSEGGPDNVDNAAALCPNCHRRLHHSVDRNDYRQHLLQRVNRLVDYPKDGK</sequence>
<keyword evidence="2" id="KW-0540">Nuclease</keyword>
<dbReference type="Pfam" id="PF01844">
    <property type="entry name" value="HNH"/>
    <property type="match status" value="1"/>
</dbReference>
<proteinExistence type="predicted"/>
<evidence type="ECO:0000259" key="1">
    <source>
        <dbReference type="SMART" id="SM00507"/>
    </source>
</evidence>
<name>A0A177GDA6_9PROT</name>
<accession>A0A177GDA6</accession>
<dbReference type="InterPro" id="IPR003615">
    <property type="entry name" value="HNH_nuc"/>
</dbReference>
<dbReference type="AlphaFoldDB" id="A0A177GDA6"/>
<organism evidence="2 3">
    <name type="scientific">Acetobacter malorum</name>
    <dbReference type="NCBI Taxonomy" id="178901"/>
    <lineage>
        <taxon>Bacteria</taxon>
        <taxon>Pseudomonadati</taxon>
        <taxon>Pseudomonadota</taxon>
        <taxon>Alphaproteobacteria</taxon>
        <taxon>Acetobacterales</taxon>
        <taxon>Acetobacteraceae</taxon>
        <taxon>Acetobacter</taxon>
    </lineage>
</organism>
<reference evidence="2 3" key="1">
    <citation type="submission" date="2016-03" db="EMBL/GenBank/DDBJ databases">
        <title>Draft genome sequence of Acetobacter malorum CECT 7742, a strain isolated from strawberry vinegar.</title>
        <authorList>
            <person name="Sainz F."/>
            <person name="Mas A."/>
            <person name="Torija M.J."/>
        </authorList>
    </citation>
    <scope>NUCLEOTIDE SEQUENCE [LARGE SCALE GENOMIC DNA]</scope>
    <source>
        <strain evidence="2 3">CECT 7742</strain>
    </source>
</reference>
<dbReference type="EMBL" id="LVHD01000015">
    <property type="protein sequence ID" value="OAG77345.1"/>
    <property type="molecule type" value="Genomic_DNA"/>
</dbReference>
<dbReference type="PATRIC" id="fig|178901.16.peg.1697"/>
<dbReference type="Gene3D" id="1.10.30.50">
    <property type="match status" value="1"/>
</dbReference>
<dbReference type="InterPro" id="IPR002711">
    <property type="entry name" value="HNH"/>
</dbReference>
<protein>
    <submittedName>
        <fullName evidence="2">HNH endonuclease</fullName>
    </submittedName>
</protein>
<evidence type="ECO:0000313" key="2">
    <source>
        <dbReference type="EMBL" id="OAG77345.1"/>
    </source>
</evidence>
<dbReference type="Proteomes" id="UP000077349">
    <property type="component" value="Unassembled WGS sequence"/>
</dbReference>
<comment type="caution">
    <text evidence="2">The sequence shown here is derived from an EMBL/GenBank/DDBJ whole genome shotgun (WGS) entry which is preliminary data.</text>
</comment>
<feature type="domain" description="HNH nuclease" evidence="1">
    <location>
        <begin position="154"/>
        <end position="213"/>
    </location>
</feature>
<dbReference type="GO" id="GO:0003676">
    <property type="term" value="F:nucleic acid binding"/>
    <property type="evidence" value="ECO:0007669"/>
    <property type="project" value="InterPro"/>
</dbReference>
<evidence type="ECO:0000313" key="3">
    <source>
        <dbReference type="Proteomes" id="UP000077349"/>
    </source>
</evidence>
<dbReference type="GO" id="GO:0004519">
    <property type="term" value="F:endonuclease activity"/>
    <property type="evidence" value="ECO:0007669"/>
    <property type="project" value="UniProtKB-KW"/>
</dbReference>
<dbReference type="CDD" id="cd00085">
    <property type="entry name" value="HNHc"/>
    <property type="match status" value="1"/>
</dbReference>
<keyword evidence="2" id="KW-0378">Hydrolase</keyword>
<dbReference type="SMART" id="SM00507">
    <property type="entry name" value="HNHc"/>
    <property type="match status" value="1"/>
</dbReference>
<dbReference type="GO" id="GO:0008270">
    <property type="term" value="F:zinc ion binding"/>
    <property type="evidence" value="ECO:0007669"/>
    <property type="project" value="InterPro"/>
</dbReference>
<gene>
    <name evidence="2" type="ORF">Amal_01597</name>
</gene>
<keyword evidence="2" id="KW-0255">Endonuclease</keyword>